<dbReference type="AlphaFoldDB" id="A6DJ59"/>
<comment type="similarity">
    <text evidence="1">Belongs to the sulfatase family.</text>
</comment>
<organism evidence="7 8">
    <name type="scientific">Lentisphaera araneosa HTCC2155</name>
    <dbReference type="NCBI Taxonomy" id="313628"/>
    <lineage>
        <taxon>Bacteria</taxon>
        <taxon>Pseudomonadati</taxon>
        <taxon>Lentisphaerota</taxon>
        <taxon>Lentisphaeria</taxon>
        <taxon>Lentisphaerales</taxon>
        <taxon>Lentisphaeraceae</taxon>
        <taxon>Lentisphaera</taxon>
    </lineage>
</organism>
<evidence type="ECO:0000259" key="6">
    <source>
        <dbReference type="Pfam" id="PF00884"/>
    </source>
</evidence>
<keyword evidence="4" id="KW-0106">Calcium</keyword>
<dbReference type="InterPro" id="IPR017850">
    <property type="entry name" value="Alkaline_phosphatase_core_sf"/>
</dbReference>
<comment type="caution">
    <text evidence="7">The sequence shown here is derived from an EMBL/GenBank/DDBJ whole genome shotgun (WGS) entry which is preliminary data.</text>
</comment>
<accession>A6DJ59</accession>
<evidence type="ECO:0000256" key="3">
    <source>
        <dbReference type="ARBA" id="ARBA00022801"/>
    </source>
</evidence>
<dbReference type="PANTHER" id="PTHR42693:SF53">
    <property type="entry name" value="ENDO-4-O-SULFATASE"/>
    <property type="match status" value="1"/>
</dbReference>
<dbReference type="PANTHER" id="PTHR42693">
    <property type="entry name" value="ARYLSULFATASE FAMILY MEMBER"/>
    <property type="match status" value="1"/>
</dbReference>
<sequence length="454" mass="51065">MLKFILISFFSVFALSAKTPNIVILLADDLGYKDIACYKGPVETPNIDSLAVKGTKFETFYSGSAVCSPSRATLITGRHHIRTGIYSWVHDATQKTHLLEREITLAEMLKEKGYMTAHFGKWHLGMTGKKAKKPNPDAHGFDYWFATGNNAAPSHKNPNNFVRNGKEVGPLEGYSAQLVVDDAINWLDKREDTESPFFMNVWFHEPHKKMAAPEDIIKKYKDQKKSKNEDLYSATIDNTDQAVGRLLNKLAEVAKPEDTLIIYSSDNGSFLSERTEPFLGNKGSNYQGGLRVPGIISWPGHVKESQVVQETAALVDIMPTLRAIVENPNPSGLHLDGTDLSPLLFAEPAKFERQQALFWHLHKAKAIVAMRQGKYMIHAAPDYDMKKANLFDEKLIPIVKSGKYKDFELFDLELDPGQEKNIASQNPELTQKLIKQLYQINDSIMADGTDWHLK</sequence>
<dbReference type="EMBL" id="ABCK01000005">
    <property type="protein sequence ID" value="EDM28495.1"/>
    <property type="molecule type" value="Genomic_DNA"/>
</dbReference>
<gene>
    <name evidence="7" type="ORF">LNTAR_11281</name>
</gene>
<dbReference type="PROSITE" id="PS00523">
    <property type="entry name" value="SULFATASE_1"/>
    <property type="match status" value="1"/>
</dbReference>
<dbReference type="InterPro" id="IPR050738">
    <property type="entry name" value="Sulfatase"/>
</dbReference>
<feature type="signal peptide" evidence="5">
    <location>
        <begin position="1"/>
        <end position="16"/>
    </location>
</feature>
<keyword evidence="8" id="KW-1185">Reference proteome</keyword>
<dbReference type="InterPro" id="IPR000917">
    <property type="entry name" value="Sulfatase_N"/>
</dbReference>
<feature type="domain" description="Sulfatase N-terminal" evidence="6">
    <location>
        <begin position="20"/>
        <end position="321"/>
    </location>
</feature>
<evidence type="ECO:0000313" key="7">
    <source>
        <dbReference type="EMBL" id="EDM28495.1"/>
    </source>
</evidence>
<keyword evidence="2" id="KW-0479">Metal-binding</keyword>
<dbReference type="Gene3D" id="3.40.720.10">
    <property type="entry name" value="Alkaline Phosphatase, subunit A"/>
    <property type="match status" value="1"/>
</dbReference>
<evidence type="ECO:0000313" key="8">
    <source>
        <dbReference type="Proteomes" id="UP000004947"/>
    </source>
</evidence>
<proteinExistence type="inferred from homology"/>
<dbReference type="eggNOG" id="COG3119">
    <property type="taxonomic scope" value="Bacteria"/>
</dbReference>
<dbReference type="Gene3D" id="3.30.1120.10">
    <property type="match status" value="1"/>
</dbReference>
<dbReference type="InterPro" id="IPR024607">
    <property type="entry name" value="Sulfatase_CS"/>
</dbReference>
<feature type="chain" id="PRO_5002694014" evidence="5">
    <location>
        <begin position="17"/>
        <end position="454"/>
    </location>
</feature>
<keyword evidence="5" id="KW-0732">Signal</keyword>
<evidence type="ECO:0000256" key="1">
    <source>
        <dbReference type="ARBA" id="ARBA00008779"/>
    </source>
</evidence>
<evidence type="ECO:0000256" key="4">
    <source>
        <dbReference type="ARBA" id="ARBA00022837"/>
    </source>
</evidence>
<protein>
    <submittedName>
        <fullName evidence="7">Arylsulphatase A</fullName>
    </submittedName>
</protein>
<dbReference type="GO" id="GO:0004065">
    <property type="term" value="F:arylsulfatase activity"/>
    <property type="evidence" value="ECO:0007669"/>
    <property type="project" value="TreeGrafter"/>
</dbReference>
<dbReference type="Pfam" id="PF00884">
    <property type="entry name" value="Sulfatase"/>
    <property type="match status" value="1"/>
</dbReference>
<dbReference type="Proteomes" id="UP000004947">
    <property type="component" value="Unassembled WGS sequence"/>
</dbReference>
<evidence type="ECO:0000256" key="5">
    <source>
        <dbReference type="SAM" id="SignalP"/>
    </source>
</evidence>
<keyword evidence="3" id="KW-0378">Hydrolase</keyword>
<dbReference type="GO" id="GO:0046872">
    <property type="term" value="F:metal ion binding"/>
    <property type="evidence" value="ECO:0007669"/>
    <property type="project" value="UniProtKB-KW"/>
</dbReference>
<dbReference type="STRING" id="313628.LNTAR_11281"/>
<reference evidence="7 8" key="1">
    <citation type="journal article" date="2010" name="J. Bacteriol.">
        <title>Genome sequence of Lentisphaera araneosa HTCC2155T, the type species of the order Lentisphaerales in the phylum Lentisphaerae.</title>
        <authorList>
            <person name="Thrash J.C."/>
            <person name="Cho J.C."/>
            <person name="Vergin K.L."/>
            <person name="Morris R.M."/>
            <person name="Giovannoni S.J."/>
        </authorList>
    </citation>
    <scope>NUCLEOTIDE SEQUENCE [LARGE SCALE GENOMIC DNA]</scope>
    <source>
        <strain evidence="7 8">HTCC2155</strain>
    </source>
</reference>
<name>A6DJ59_9BACT</name>
<evidence type="ECO:0000256" key="2">
    <source>
        <dbReference type="ARBA" id="ARBA00022723"/>
    </source>
</evidence>
<dbReference type="SUPFAM" id="SSF53649">
    <property type="entry name" value="Alkaline phosphatase-like"/>
    <property type="match status" value="1"/>
</dbReference>
<dbReference type="RefSeq" id="WP_007277935.1">
    <property type="nucleotide sequence ID" value="NZ_ABCK01000005.1"/>
</dbReference>